<organism evidence="11 12">
    <name type="scientific">Streptomyces fragilis</name>
    <dbReference type="NCBI Taxonomy" id="67301"/>
    <lineage>
        <taxon>Bacteria</taxon>
        <taxon>Bacillati</taxon>
        <taxon>Actinomycetota</taxon>
        <taxon>Actinomycetes</taxon>
        <taxon>Kitasatosporales</taxon>
        <taxon>Streptomycetaceae</taxon>
        <taxon>Streptomyces</taxon>
    </lineage>
</organism>
<evidence type="ECO:0000256" key="7">
    <source>
        <dbReference type="ARBA" id="ARBA00023306"/>
    </source>
</evidence>
<keyword evidence="5 9" id="KW-1133">Transmembrane helix</keyword>
<keyword evidence="3" id="KW-0132">Cell division</keyword>
<keyword evidence="7" id="KW-0131">Cell cycle</keyword>
<evidence type="ECO:0000256" key="5">
    <source>
        <dbReference type="ARBA" id="ARBA00022989"/>
    </source>
</evidence>
<evidence type="ECO:0000313" key="11">
    <source>
        <dbReference type="EMBL" id="MEU3553111.1"/>
    </source>
</evidence>
<dbReference type="InterPro" id="IPR013685">
    <property type="entry name" value="POTRA_FtsQ_type"/>
</dbReference>
<keyword evidence="2" id="KW-1003">Cell membrane</keyword>
<gene>
    <name evidence="11" type="ORF">AB0E65_02555</name>
</gene>
<dbReference type="Gene3D" id="3.10.20.310">
    <property type="entry name" value="membrane protein fhac"/>
    <property type="match status" value="1"/>
</dbReference>
<proteinExistence type="predicted"/>
<dbReference type="Pfam" id="PF08478">
    <property type="entry name" value="POTRA_1"/>
    <property type="match status" value="1"/>
</dbReference>
<evidence type="ECO:0000256" key="8">
    <source>
        <dbReference type="SAM" id="MobiDB-lite"/>
    </source>
</evidence>
<reference evidence="11 12" key="1">
    <citation type="submission" date="2024-06" db="EMBL/GenBank/DDBJ databases">
        <title>The Natural Products Discovery Center: Release of the First 8490 Sequenced Strains for Exploring Actinobacteria Biosynthetic Diversity.</title>
        <authorList>
            <person name="Kalkreuter E."/>
            <person name="Kautsar S.A."/>
            <person name="Yang D."/>
            <person name="Bader C.D."/>
            <person name="Teijaro C.N."/>
            <person name="Fluegel L."/>
            <person name="Davis C.M."/>
            <person name="Simpson J.R."/>
            <person name="Lauterbach L."/>
            <person name="Steele A.D."/>
            <person name="Gui C."/>
            <person name="Meng S."/>
            <person name="Li G."/>
            <person name="Viehrig K."/>
            <person name="Ye F."/>
            <person name="Su P."/>
            <person name="Kiefer A.F."/>
            <person name="Nichols A."/>
            <person name="Cepeda A.J."/>
            <person name="Yan W."/>
            <person name="Fan B."/>
            <person name="Jiang Y."/>
            <person name="Adhikari A."/>
            <person name="Zheng C.-J."/>
            <person name="Schuster L."/>
            <person name="Cowan T.M."/>
            <person name="Smanski M.J."/>
            <person name="Chevrette M.G."/>
            <person name="De Carvalho L.P.S."/>
            <person name="Shen B."/>
        </authorList>
    </citation>
    <scope>NUCLEOTIDE SEQUENCE [LARGE SCALE GENOMIC DNA]</scope>
    <source>
        <strain evidence="11 12">NPDC038104</strain>
    </source>
</reference>
<dbReference type="PANTHER" id="PTHR37820">
    <property type="entry name" value="CELL DIVISION PROTEIN DIVIB"/>
    <property type="match status" value="1"/>
</dbReference>
<evidence type="ECO:0000256" key="4">
    <source>
        <dbReference type="ARBA" id="ARBA00022692"/>
    </source>
</evidence>
<dbReference type="InterPro" id="IPR034746">
    <property type="entry name" value="POTRA"/>
</dbReference>
<evidence type="ECO:0000313" key="12">
    <source>
        <dbReference type="Proteomes" id="UP001550850"/>
    </source>
</evidence>
<comment type="subcellular location">
    <subcellularLocation>
        <location evidence="1">Membrane</location>
    </subcellularLocation>
</comment>
<keyword evidence="4 9" id="KW-0812">Transmembrane</keyword>
<feature type="transmembrane region" description="Helical" evidence="9">
    <location>
        <begin position="41"/>
        <end position="60"/>
    </location>
</feature>
<sequence>MAAPTTEAERGERRPGRAGDVPPGGTSWRGRLPAPPSRRTLVVAGAVAAVLAAGIVWLLYGSSWLRVGEVGVAGTRVLGEDEVRRAAAVPDGLPLASVDTEEVEARVRRALPRVKSVEADRDWPHGVTLRVTERTAVLILAERGGFTEVDATGVRFATLPEAPGSVPRLELDPASARSAAATLRRFGRDRLVREAVRVAGDLPDPVARSTRTVKVRTFDAYSLELKDGRTVRWGSPEGGPAKARTLLALMKATPQARHFDVSVPSAPASSVS</sequence>
<evidence type="ECO:0000256" key="2">
    <source>
        <dbReference type="ARBA" id="ARBA00022475"/>
    </source>
</evidence>
<name>A0ABV2YBL0_9ACTN</name>
<accession>A0ABV2YBL0</accession>
<feature type="region of interest" description="Disordered" evidence="8">
    <location>
        <begin position="1"/>
        <end position="35"/>
    </location>
</feature>
<feature type="compositionally biased region" description="Basic and acidic residues" evidence="8">
    <location>
        <begin position="7"/>
        <end position="17"/>
    </location>
</feature>
<dbReference type="RefSeq" id="WP_108953857.1">
    <property type="nucleotide sequence ID" value="NZ_BEVZ01000003.1"/>
</dbReference>
<dbReference type="PANTHER" id="PTHR37820:SF1">
    <property type="entry name" value="CELL DIVISION PROTEIN FTSQ"/>
    <property type="match status" value="1"/>
</dbReference>
<dbReference type="PROSITE" id="PS51779">
    <property type="entry name" value="POTRA"/>
    <property type="match status" value="1"/>
</dbReference>
<protein>
    <submittedName>
        <fullName evidence="11">FtsQ-type POTRA domain-containing protein</fullName>
    </submittedName>
</protein>
<evidence type="ECO:0000259" key="10">
    <source>
        <dbReference type="PROSITE" id="PS51779"/>
    </source>
</evidence>
<dbReference type="InterPro" id="IPR050487">
    <property type="entry name" value="FtsQ_DivIB"/>
</dbReference>
<evidence type="ECO:0000256" key="6">
    <source>
        <dbReference type="ARBA" id="ARBA00023136"/>
    </source>
</evidence>
<evidence type="ECO:0000256" key="1">
    <source>
        <dbReference type="ARBA" id="ARBA00004370"/>
    </source>
</evidence>
<comment type="caution">
    <text evidence="11">The sequence shown here is derived from an EMBL/GenBank/DDBJ whole genome shotgun (WGS) entry which is preliminary data.</text>
</comment>
<keyword evidence="6 9" id="KW-0472">Membrane</keyword>
<evidence type="ECO:0000256" key="9">
    <source>
        <dbReference type="SAM" id="Phobius"/>
    </source>
</evidence>
<dbReference type="EMBL" id="JBEZUR010000002">
    <property type="protein sequence ID" value="MEU3553111.1"/>
    <property type="molecule type" value="Genomic_DNA"/>
</dbReference>
<dbReference type="Proteomes" id="UP001550850">
    <property type="component" value="Unassembled WGS sequence"/>
</dbReference>
<keyword evidence="12" id="KW-1185">Reference proteome</keyword>
<evidence type="ECO:0000256" key="3">
    <source>
        <dbReference type="ARBA" id="ARBA00022618"/>
    </source>
</evidence>
<feature type="domain" description="POTRA" evidence="10">
    <location>
        <begin position="65"/>
        <end position="134"/>
    </location>
</feature>